<proteinExistence type="predicted"/>
<dbReference type="Proteomes" id="UP001198901">
    <property type="component" value="Unassembled WGS sequence"/>
</dbReference>
<comment type="caution">
    <text evidence="1">The sequence shown here is derived from an EMBL/GenBank/DDBJ whole genome shotgun (WGS) entry which is preliminary data.</text>
</comment>
<name>A0ABS7XUG9_9FLAO</name>
<keyword evidence="2" id="KW-1185">Reference proteome</keyword>
<organism evidence="1 2">
    <name type="scientific">Winogradskyella alexanderae</name>
    <dbReference type="NCBI Taxonomy" id="2877123"/>
    <lineage>
        <taxon>Bacteria</taxon>
        <taxon>Pseudomonadati</taxon>
        <taxon>Bacteroidota</taxon>
        <taxon>Flavobacteriia</taxon>
        <taxon>Flavobacteriales</taxon>
        <taxon>Flavobacteriaceae</taxon>
        <taxon>Winogradskyella</taxon>
    </lineage>
</organism>
<sequence>YHTITIIDLNGCADVTKEVIVIDAPKHMTPNNDGDFDTWHIVGIETLPGSIVYIFDRFGKLIKQLGSSTPGWDGTYNGNKMPATDYWYVAKIQQGNEAFEVKGHFTLRR</sequence>
<dbReference type="RefSeq" id="WP_224531179.1">
    <property type="nucleotide sequence ID" value="NZ_JAIUJR010000011.1"/>
</dbReference>
<gene>
    <name evidence="1" type="ORF">LBU54_13850</name>
</gene>
<accession>A0ABS7XUG9</accession>
<dbReference type="InterPro" id="IPR026341">
    <property type="entry name" value="T9SS_type_B"/>
</dbReference>
<evidence type="ECO:0000313" key="2">
    <source>
        <dbReference type="Proteomes" id="UP001198901"/>
    </source>
</evidence>
<reference evidence="2" key="1">
    <citation type="submission" date="2023-07" db="EMBL/GenBank/DDBJ databases">
        <authorList>
            <person name="Yue Y."/>
        </authorList>
    </citation>
    <scope>NUCLEOTIDE SEQUENCE [LARGE SCALE GENOMIC DNA]</scope>
    <source>
        <strain evidence="2">D23</strain>
    </source>
</reference>
<protein>
    <submittedName>
        <fullName evidence="1">T9SS type B sorting domain-containing protein</fullName>
    </submittedName>
</protein>
<dbReference type="EMBL" id="JAIUJR010000011">
    <property type="protein sequence ID" value="MCA0133675.1"/>
    <property type="molecule type" value="Genomic_DNA"/>
</dbReference>
<feature type="non-terminal residue" evidence="1">
    <location>
        <position position="1"/>
    </location>
</feature>
<dbReference type="Pfam" id="PF13585">
    <property type="entry name" value="CHU_C"/>
    <property type="match status" value="1"/>
</dbReference>
<dbReference type="NCBIfam" id="TIGR04131">
    <property type="entry name" value="Bac_Flav_CTERM"/>
    <property type="match status" value="1"/>
</dbReference>
<evidence type="ECO:0000313" key="1">
    <source>
        <dbReference type="EMBL" id="MCA0133675.1"/>
    </source>
</evidence>